<protein>
    <submittedName>
        <fullName evidence="2">Uncharacterized protein</fullName>
    </submittedName>
</protein>
<evidence type="ECO:0000313" key="3">
    <source>
        <dbReference type="Proteomes" id="UP000294003"/>
    </source>
</evidence>
<organism evidence="2 3">
    <name type="scientific">Monosporascus cannonballus</name>
    <dbReference type="NCBI Taxonomy" id="155416"/>
    <lineage>
        <taxon>Eukaryota</taxon>
        <taxon>Fungi</taxon>
        <taxon>Dikarya</taxon>
        <taxon>Ascomycota</taxon>
        <taxon>Pezizomycotina</taxon>
        <taxon>Sordariomycetes</taxon>
        <taxon>Xylariomycetidae</taxon>
        <taxon>Xylariales</taxon>
        <taxon>Xylariales incertae sedis</taxon>
        <taxon>Monosporascus</taxon>
    </lineage>
</organism>
<feature type="region of interest" description="Disordered" evidence="1">
    <location>
        <begin position="114"/>
        <end position="190"/>
    </location>
</feature>
<feature type="compositionally biased region" description="Acidic residues" evidence="1">
    <location>
        <begin position="174"/>
        <end position="190"/>
    </location>
</feature>
<feature type="compositionally biased region" description="Acidic residues" evidence="1">
    <location>
        <begin position="140"/>
        <end position="163"/>
    </location>
</feature>
<sequence>MVVPRACRSWSKVVRATLAGDVDRSGAGERVHEGYVAADEDPRAAEAPRLLGPLARVRHRAGVDPAALPERLTRRHERAVTFEQKLWERKINGRLVDWLLELLARKADTSSISCGRSRSGRWGSRTRSRLEDCAPGPDISPEEFEAAGIEAIEEAWANDEEGSVADRNSNGAEEPSEASDDEISDEDMSD</sequence>
<dbReference type="Proteomes" id="UP000294003">
    <property type="component" value="Unassembled WGS sequence"/>
</dbReference>
<accession>A0ABY0H0E9</accession>
<evidence type="ECO:0000313" key="2">
    <source>
        <dbReference type="EMBL" id="RYO81655.1"/>
    </source>
</evidence>
<proteinExistence type="predicted"/>
<comment type="caution">
    <text evidence="2">The sequence shown here is derived from an EMBL/GenBank/DDBJ whole genome shotgun (WGS) entry which is preliminary data.</text>
</comment>
<reference evidence="2 3" key="1">
    <citation type="submission" date="2018-06" db="EMBL/GenBank/DDBJ databases">
        <title>Complete Genomes of Monosporascus.</title>
        <authorList>
            <person name="Robinson A.J."/>
            <person name="Natvig D.O."/>
        </authorList>
    </citation>
    <scope>NUCLEOTIDE SEQUENCE [LARGE SCALE GENOMIC DNA]</scope>
    <source>
        <strain evidence="2 3">CBS 609.92</strain>
    </source>
</reference>
<gene>
    <name evidence="2" type="ORF">DL762_007005</name>
</gene>
<evidence type="ECO:0000256" key="1">
    <source>
        <dbReference type="SAM" id="MobiDB-lite"/>
    </source>
</evidence>
<keyword evidence="3" id="KW-1185">Reference proteome</keyword>
<name>A0ABY0H0E9_9PEZI</name>
<dbReference type="EMBL" id="QJNS01000245">
    <property type="protein sequence ID" value="RYO81655.1"/>
    <property type="molecule type" value="Genomic_DNA"/>
</dbReference>
<feature type="compositionally biased region" description="Low complexity" evidence="1">
    <location>
        <begin position="114"/>
        <end position="125"/>
    </location>
</feature>